<gene>
    <name evidence="1" type="ORF">Tci_022578</name>
</gene>
<dbReference type="EMBL" id="BKCJ010002739">
    <property type="protein sequence ID" value="GEU50600.1"/>
    <property type="molecule type" value="Genomic_DNA"/>
</dbReference>
<evidence type="ECO:0000313" key="1">
    <source>
        <dbReference type="EMBL" id="GEU50600.1"/>
    </source>
</evidence>
<protein>
    <submittedName>
        <fullName evidence="1">Uncharacterized protein</fullName>
    </submittedName>
</protein>
<name>A0A6L2KPD7_TANCI</name>
<sequence length="48" mass="5493">MLLLHMPVEKAVTDLSQEGESILLLEELQSLLGKLHLFICQARPHLRQ</sequence>
<feature type="non-terminal residue" evidence="1">
    <location>
        <position position="48"/>
    </location>
</feature>
<dbReference type="AlphaFoldDB" id="A0A6L2KPD7"/>
<accession>A0A6L2KPD7</accession>
<organism evidence="1">
    <name type="scientific">Tanacetum cinerariifolium</name>
    <name type="common">Dalmatian daisy</name>
    <name type="synonym">Chrysanthemum cinerariifolium</name>
    <dbReference type="NCBI Taxonomy" id="118510"/>
    <lineage>
        <taxon>Eukaryota</taxon>
        <taxon>Viridiplantae</taxon>
        <taxon>Streptophyta</taxon>
        <taxon>Embryophyta</taxon>
        <taxon>Tracheophyta</taxon>
        <taxon>Spermatophyta</taxon>
        <taxon>Magnoliopsida</taxon>
        <taxon>eudicotyledons</taxon>
        <taxon>Gunneridae</taxon>
        <taxon>Pentapetalae</taxon>
        <taxon>asterids</taxon>
        <taxon>campanulids</taxon>
        <taxon>Asterales</taxon>
        <taxon>Asteraceae</taxon>
        <taxon>Asteroideae</taxon>
        <taxon>Anthemideae</taxon>
        <taxon>Anthemidinae</taxon>
        <taxon>Tanacetum</taxon>
    </lineage>
</organism>
<reference evidence="1" key="1">
    <citation type="journal article" date="2019" name="Sci. Rep.">
        <title>Draft genome of Tanacetum cinerariifolium, the natural source of mosquito coil.</title>
        <authorList>
            <person name="Yamashiro T."/>
            <person name="Shiraishi A."/>
            <person name="Satake H."/>
            <person name="Nakayama K."/>
        </authorList>
    </citation>
    <scope>NUCLEOTIDE SEQUENCE</scope>
</reference>
<comment type="caution">
    <text evidence="1">The sequence shown here is derived from an EMBL/GenBank/DDBJ whole genome shotgun (WGS) entry which is preliminary data.</text>
</comment>
<proteinExistence type="predicted"/>